<accession>A0A8H6ZFB6</accession>
<gene>
    <name evidence="2" type="ORF">MSAN_00344600</name>
</gene>
<dbReference type="Proteomes" id="UP000623467">
    <property type="component" value="Unassembled WGS sequence"/>
</dbReference>
<feature type="region of interest" description="Disordered" evidence="1">
    <location>
        <begin position="85"/>
        <end position="187"/>
    </location>
</feature>
<dbReference type="OrthoDB" id="5419315at2759"/>
<feature type="compositionally biased region" description="Polar residues" evidence="1">
    <location>
        <begin position="130"/>
        <end position="147"/>
    </location>
</feature>
<organism evidence="2 3">
    <name type="scientific">Mycena sanguinolenta</name>
    <dbReference type="NCBI Taxonomy" id="230812"/>
    <lineage>
        <taxon>Eukaryota</taxon>
        <taxon>Fungi</taxon>
        <taxon>Dikarya</taxon>
        <taxon>Basidiomycota</taxon>
        <taxon>Agaricomycotina</taxon>
        <taxon>Agaricomycetes</taxon>
        <taxon>Agaricomycetidae</taxon>
        <taxon>Agaricales</taxon>
        <taxon>Marasmiineae</taxon>
        <taxon>Mycenaceae</taxon>
        <taxon>Mycena</taxon>
    </lineage>
</organism>
<reference evidence="2" key="1">
    <citation type="submission" date="2020-05" db="EMBL/GenBank/DDBJ databases">
        <title>Mycena genomes resolve the evolution of fungal bioluminescence.</title>
        <authorList>
            <person name="Tsai I.J."/>
        </authorList>
    </citation>
    <scope>NUCLEOTIDE SEQUENCE</scope>
    <source>
        <strain evidence="2">160909Yilan</strain>
    </source>
</reference>
<sequence>MFIFHFISSFQCRQAGKILVEPTFSELQQAIFDRSEIMEEGGTVFLRPKSESPELEIEPTPPCVESGGTENLMEVATSSDVAPMSIGMCRPAHSPDTSTARSSGLDSEADSLSPSSDLSPADFEMDTENHNSPSTNASNDAGRSTSRPGEDFTQKPRLQDDYTSPTPDPGAPKAKQTTKKPGAPKAKGAVRAKSGCYTCRIRRKVNEFASLSSSSLITCVQKCDGKQNQDGHCETCVRLRLQCLGFGVKRPEWLRESRNVTEMRDKIKSFLAQQGMIKGHSGAAHRGSEQVPILQLDEDSTPSSSVSPPTPTLSLTPSEPAQPLLHESAMRDQHWIGVANYSNSTMHNPMRGASPFEGSSHSSHPDKSPPSYKALNSLPYKNLYY</sequence>
<feature type="compositionally biased region" description="Basic and acidic residues" evidence="1">
    <location>
        <begin position="148"/>
        <end position="160"/>
    </location>
</feature>
<dbReference type="AlphaFoldDB" id="A0A8H6ZFB6"/>
<dbReference type="EMBL" id="JACAZH010000002">
    <property type="protein sequence ID" value="KAF7374600.1"/>
    <property type="molecule type" value="Genomic_DNA"/>
</dbReference>
<proteinExistence type="predicted"/>
<evidence type="ECO:0000313" key="2">
    <source>
        <dbReference type="EMBL" id="KAF7374600.1"/>
    </source>
</evidence>
<keyword evidence="3" id="KW-1185">Reference proteome</keyword>
<evidence type="ECO:0000313" key="3">
    <source>
        <dbReference type="Proteomes" id="UP000623467"/>
    </source>
</evidence>
<feature type="compositionally biased region" description="Low complexity" evidence="1">
    <location>
        <begin position="301"/>
        <end position="318"/>
    </location>
</feature>
<feature type="region of interest" description="Disordered" evidence="1">
    <location>
        <begin position="346"/>
        <end position="376"/>
    </location>
</feature>
<protein>
    <submittedName>
        <fullName evidence="2">C6 finger domain transcription factor nosA</fullName>
    </submittedName>
</protein>
<feature type="compositionally biased region" description="Polar residues" evidence="1">
    <location>
        <begin position="95"/>
        <end position="104"/>
    </location>
</feature>
<evidence type="ECO:0000256" key="1">
    <source>
        <dbReference type="SAM" id="MobiDB-lite"/>
    </source>
</evidence>
<feature type="compositionally biased region" description="Low complexity" evidence="1">
    <location>
        <begin position="110"/>
        <end position="122"/>
    </location>
</feature>
<name>A0A8H6ZFB6_9AGAR</name>
<comment type="caution">
    <text evidence="2">The sequence shown here is derived from an EMBL/GenBank/DDBJ whole genome shotgun (WGS) entry which is preliminary data.</text>
</comment>
<feature type="region of interest" description="Disordered" evidence="1">
    <location>
        <begin position="297"/>
        <end position="320"/>
    </location>
</feature>
<feature type="compositionally biased region" description="Low complexity" evidence="1">
    <location>
        <begin position="171"/>
        <end position="187"/>
    </location>
</feature>